<reference evidence="1 2" key="1">
    <citation type="submission" date="2015-12" db="EMBL/GenBank/DDBJ databases">
        <title>Draft genome sequence of Moniliophthora roreri, the causal agent of frosty pod rot of cacao.</title>
        <authorList>
            <person name="Aime M.C."/>
            <person name="Diaz-Valderrama J.R."/>
            <person name="Kijpornyongpan T."/>
            <person name="Phillips-Mora W."/>
        </authorList>
    </citation>
    <scope>NUCLEOTIDE SEQUENCE [LARGE SCALE GENOMIC DNA]</scope>
    <source>
        <strain evidence="1 2">MCA 2952</strain>
    </source>
</reference>
<proteinExistence type="predicted"/>
<sequence length="338" mass="35449">MSTNRGDDNTPFTTKERNTRWATRSFILSPRCPPSLNSLSTSLPRITASTHAVPIPNLDLVNIAGPISARQLPNVGLANIGDISTDPINARGVGLVNLGNVKCQRQLPKAELVNGADIATGERLFLGVRDASGCNIINGATSQVRPLLQKIGSLQANDLTTGTIGPTVVEVNPTPSTTIDKVKAHNIVFHGLLLTILGLRAIFSTLGDALKHTSSANVQSVNDLFSGSCNPLMDFCNLLTAPSATVISTLRDAVKLATPDNLQTFTSLFSRSCNPLGGLLQSVNILVGGDFIPMVTPTIGNTFGISSTLSGAGSFDFLDQFNVQDLSGKVAASLSGNM</sequence>
<comment type="caution">
    <text evidence="1">The sequence shown here is derived from an EMBL/GenBank/DDBJ whole genome shotgun (WGS) entry which is preliminary data.</text>
</comment>
<name>A0A0W0GF79_MONRR</name>
<evidence type="ECO:0000313" key="1">
    <source>
        <dbReference type="EMBL" id="KTB47223.1"/>
    </source>
</evidence>
<gene>
    <name evidence="1" type="ORF">WG66_197</name>
</gene>
<accession>A0A0W0GF79</accession>
<protein>
    <submittedName>
        <fullName evidence="1">Uncharacterized protein</fullName>
    </submittedName>
</protein>
<organism evidence="1 2">
    <name type="scientific">Moniliophthora roreri</name>
    <name type="common">Frosty pod rot fungus</name>
    <name type="synonym">Monilia roreri</name>
    <dbReference type="NCBI Taxonomy" id="221103"/>
    <lineage>
        <taxon>Eukaryota</taxon>
        <taxon>Fungi</taxon>
        <taxon>Dikarya</taxon>
        <taxon>Basidiomycota</taxon>
        <taxon>Agaricomycotina</taxon>
        <taxon>Agaricomycetes</taxon>
        <taxon>Agaricomycetidae</taxon>
        <taxon>Agaricales</taxon>
        <taxon>Marasmiineae</taxon>
        <taxon>Marasmiaceae</taxon>
        <taxon>Moniliophthora</taxon>
    </lineage>
</organism>
<dbReference type="EMBL" id="LATX01000085">
    <property type="protein sequence ID" value="KTB47223.1"/>
    <property type="molecule type" value="Genomic_DNA"/>
</dbReference>
<dbReference type="AlphaFoldDB" id="A0A0W0GF79"/>
<evidence type="ECO:0000313" key="2">
    <source>
        <dbReference type="Proteomes" id="UP000054988"/>
    </source>
</evidence>
<dbReference type="Proteomes" id="UP000054988">
    <property type="component" value="Unassembled WGS sequence"/>
</dbReference>